<proteinExistence type="predicted"/>
<dbReference type="Pfam" id="PF07859">
    <property type="entry name" value="Abhydrolase_3"/>
    <property type="match status" value="1"/>
</dbReference>
<evidence type="ECO:0000313" key="3">
    <source>
        <dbReference type="EMBL" id="GGY14109.1"/>
    </source>
</evidence>
<dbReference type="EMBL" id="BMUU01000001">
    <property type="protein sequence ID" value="GGY14109.1"/>
    <property type="molecule type" value="Genomic_DNA"/>
</dbReference>
<dbReference type="SUPFAM" id="SSF53474">
    <property type="entry name" value="alpha/beta-Hydrolases"/>
    <property type="match status" value="1"/>
</dbReference>
<keyword evidence="4" id="KW-1185">Reference proteome</keyword>
<protein>
    <submittedName>
        <fullName evidence="3">Esterase</fullName>
    </submittedName>
</protein>
<dbReference type="InterPro" id="IPR029058">
    <property type="entry name" value="AB_hydrolase_fold"/>
</dbReference>
<sequence length="302" mass="32155">MSLERLPKVRAEDAAEVSTLDELQQGGRFEVVSRRVPSSSGRSEPELLICTPAAVASSATPRPAIYFMHGGGYFTGDPRHLFFLEPLLDEAERFGATLISVGYRLAPEHPHPAPLDDVYAGLLWTSEHADELGVDADRIIVAGTSAGGGLAAALSLLVRDRGGPRLAGQLLMCPMLDDRNDSASAHQMDSVDVWDRSWNGFGWKALLGSLCGGPSVSPHAAPARATDLSGLPPAFIDVGSAEILRDEALAYADGIWRAGGSAELHVWAGGFHTFDLVVPDAEISQAARQARRAWLKRVLAGS</sequence>
<dbReference type="Proteomes" id="UP000600946">
    <property type="component" value="Unassembled WGS sequence"/>
</dbReference>
<reference evidence="4" key="1">
    <citation type="journal article" date="2019" name="Int. J. Syst. Evol. Microbiol.">
        <title>The Global Catalogue of Microorganisms (GCM) 10K type strain sequencing project: providing services to taxonomists for standard genome sequencing and annotation.</title>
        <authorList>
            <consortium name="The Broad Institute Genomics Platform"/>
            <consortium name="The Broad Institute Genome Sequencing Center for Infectious Disease"/>
            <person name="Wu L."/>
            <person name="Ma J."/>
        </authorList>
    </citation>
    <scope>NUCLEOTIDE SEQUENCE [LARGE SCALE GENOMIC DNA]</scope>
    <source>
        <strain evidence="4">JCM 4594</strain>
    </source>
</reference>
<accession>A0ABQ2ZIG6</accession>
<feature type="domain" description="Alpha/beta hydrolase fold-3" evidence="2">
    <location>
        <begin position="66"/>
        <end position="274"/>
    </location>
</feature>
<dbReference type="InterPro" id="IPR013094">
    <property type="entry name" value="AB_hydrolase_3"/>
</dbReference>
<dbReference type="Gene3D" id="3.40.50.1820">
    <property type="entry name" value="alpha/beta hydrolase"/>
    <property type="match status" value="1"/>
</dbReference>
<evidence type="ECO:0000256" key="1">
    <source>
        <dbReference type="ARBA" id="ARBA00022801"/>
    </source>
</evidence>
<organism evidence="3 4">
    <name type="scientific">Streptomyces xanthochromogenes</name>
    <dbReference type="NCBI Taxonomy" id="67384"/>
    <lineage>
        <taxon>Bacteria</taxon>
        <taxon>Bacillati</taxon>
        <taxon>Actinomycetota</taxon>
        <taxon>Actinomycetes</taxon>
        <taxon>Kitasatosporales</taxon>
        <taxon>Streptomycetaceae</taxon>
        <taxon>Streptomyces</taxon>
    </lineage>
</organism>
<evidence type="ECO:0000259" key="2">
    <source>
        <dbReference type="Pfam" id="PF07859"/>
    </source>
</evidence>
<keyword evidence="1" id="KW-0378">Hydrolase</keyword>
<dbReference type="PANTHER" id="PTHR48081">
    <property type="entry name" value="AB HYDROLASE SUPERFAMILY PROTEIN C4A8.06C"/>
    <property type="match status" value="1"/>
</dbReference>
<dbReference type="PANTHER" id="PTHR48081:SF8">
    <property type="entry name" value="ALPHA_BETA HYDROLASE FOLD-3 DOMAIN-CONTAINING PROTEIN-RELATED"/>
    <property type="match status" value="1"/>
</dbReference>
<evidence type="ECO:0000313" key="4">
    <source>
        <dbReference type="Proteomes" id="UP000600946"/>
    </source>
</evidence>
<gene>
    <name evidence="3" type="ORF">GCM10010326_01790</name>
</gene>
<name>A0ABQ2ZIG6_9ACTN</name>
<comment type="caution">
    <text evidence="3">The sequence shown here is derived from an EMBL/GenBank/DDBJ whole genome shotgun (WGS) entry which is preliminary data.</text>
</comment>
<dbReference type="InterPro" id="IPR050300">
    <property type="entry name" value="GDXG_lipolytic_enzyme"/>
</dbReference>